<keyword evidence="1" id="KW-0812">Transmembrane</keyword>
<sequence length="279" mass="31508">MRGDARRLRIPRSAEEVVDLFDKLKSTVKKLKAEIYPAPVSGGDNFDPVWSLDESIDAYINRVYPKTPMPALDSGFERISATRFTASSLSSIARIKIEWTDRLTDHLNLFIGAGSPHVTGSKYALRRVTEVWMPTSGRTLKAHVADRSKRLDAGLLDPFSASTELGPTNTQRDAASLTNLRSLYRSFPHWGERLYRIWNELENPTPVTRWEKWSDKRKSAWYSTWWGVLGIILALFFGLASILLGALQVWISYCSWIDDPSVGGCEIKAHVLAKINKQP</sequence>
<dbReference type="Proteomes" id="UP000838763">
    <property type="component" value="Unassembled WGS sequence"/>
</dbReference>
<name>A0A9P1H1V0_9PEZI</name>
<accession>A0A9P1H1V0</accession>
<evidence type="ECO:0000313" key="2">
    <source>
        <dbReference type="EMBL" id="CAI4214436.1"/>
    </source>
</evidence>
<gene>
    <name evidence="2" type="ORF">PPNO1_LOCUS4170</name>
</gene>
<dbReference type="EMBL" id="CALLCH030000011">
    <property type="protein sequence ID" value="CAI4214436.1"/>
    <property type="molecule type" value="Genomic_DNA"/>
</dbReference>
<proteinExistence type="predicted"/>
<reference evidence="2" key="1">
    <citation type="submission" date="2022-11" db="EMBL/GenBank/DDBJ databases">
        <authorList>
            <person name="Scott C."/>
            <person name="Bruce N."/>
        </authorList>
    </citation>
    <scope>NUCLEOTIDE SEQUENCE</scope>
</reference>
<dbReference type="OrthoDB" id="5428890at2759"/>
<comment type="caution">
    <text evidence="2">The sequence shown here is derived from an EMBL/GenBank/DDBJ whole genome shotgun (WGS) entry which is preliminary data.</text>
</comment>
<evidence type="ECO:0000313" key="3">
    <source>
        <dbReference type="Proteomes" id="UP000838763"/>
    </source>
</evidence>
<dbReference type="AlphaFoldDB" id="A0A9P1H1V0"/>
<keyword evidence="1" id="KW-1133">Transmembrane helix</keyword>
<feature type="transmembrane region" description="Helical" evidence="1">
    <location>
        <begin position="225"/>
        <end position="251"/>
    </location>
</feature>
<organism evidence="2 3">
    <name type="scientific">Parascedosporium putredinis</name>
    <dbReference type="NCBI Taxonomy" id="1442378"/>
    <lineage>
        <taxon>Eukaryota</taxon>
        <taxon>Fungi</taxon>
        <taxon>Dikarya</taxon>
        <taxon>Ascomycota</taxon>
        <taxon>Pezizomycotina</taxon>
        <taxon>Sordariomycetes</taxon>
        <taxon>Hypocreomycetidae</taxon>
        <taxon>Microascales</taxon>
        <taxon>Microascaceae</taxon>
        <taxon>Parascedosporium</taxon>
    </lineage>
</organism>
<evidence type="ECO:0000256" key="1">
    <source>
        <dbReference type="SAM" id="Phobius"/>
    </source>
</evidence>
<keyword evidence="3" id="KW-1185">Reference proteome</keyword>
<protein>
    <submittedName>
        <fullName evidence="2">Uncharacterized protein</fullName>
    </submittedName>
</protein>
<keyword evidence="1" id="KW-0472">Membrane</keyword>